<feature type="compositionally biased region" description="Polar residues" evidence="3">
    <location>
        <begin position="1"/>
        <end position="13"/>
    </location>
</feature>
<evidence type="ECO:0000256" key="2">
    <source>
        <dbReference type="SAM" id="Coils"/>
    </source>
</evidence>
<evidence type="ECO:0000256" key="1">
    <source>
        <dbReference type="ARBA" id="ARBA00023054"/>
    </source>
</evidence>
<protein>
    <submittedName>
        <fullName evidence="4">Uncharacterized protein</fullName>
    </submittedName>
</protein>
<feature type="coiled-coil region" evidence="2">
    <location>
        <begin position="156"/>
        <end position="306"/>
    </location>
</feature>
<dbReference type="GO" id="GO:0008017">
    <property type="term" value="F:microtubule binding"/>
    <property type="evidence" value="ECO:0007669"/>
    <property type="project" value="TreeGrafter"/>
</dbReference>
<dbReference type="OrthoDB" id="10038993at2759"/>
<dbReference type="EMBL" id="OC915115">
    <property type="protein sequence ID" value="CAD7638701.1"/>
    <property type="molecule type" value="Genomic_DNA"/>
</dbReference>
<dbReference type="PANTHER" id="PTHR24200">
    <property type="entry name" value="TOUCAN, ISOFORM A"/>
    <property type="match status" value="1"/>
</dbReference>
<reference evidence="4" key="1">
    <citation type="submission" date="2020-11" db="EMBL/GenBank/DDBJ databases">
        <authorList>
            <person name="Tran Van P."/>
        </authorList>
    </citation>
    <scope>NUCLEOTIDE SEQUENCE</scope>
</reference>
<dbReference type="GO" id="GO:0005737">
    <property type="term" value="C:cytoplasm"/>
    <property type="evidence" value="ECO:0007669"/>
    <property type="project" value="TreeGrafter"/>
</dbReference>
<evidence type="ECO:0000313" key="5">
    <source>
        <dbReference type="Proteomes" id="UP000728032"/>
    </source>
</evidence>
<keyword evidence="5" id="KW-1185">Reference proteome</keyword>
<feature type="region of interest" description="Disordered" evidence="3">
    <location>
        <begin position="1"/>
        <end position="24"/>
    </location>
</feature>
<dbReference type="PANTHER" id="PTHR24200:SF11">
    <property type="entry name" value="TOUCAN, ISOFORM A"/>
    <property type="match status" value="1"/>
</dbReference>
<dbReference type="Proteomes" id="UP000728032">
    <property type="component" value="Unassembled WGS sequence"/>
</dbReference>
<dbReference type="EMBL" id="CAJPVJ010000290">
    <property type="protein sequence ID" value="CAG2161946.1"/>
    <property type="molecule type" value="Genomic_DNA"/>
</dbReference>
<feature type="region of interest" description="Disordered" evidence="3">
    <location>
        <begin position="361"/>
        <end position="408"/>
    </location>
</feature>
<proteinExistence type="predicted"/>
<sequence length="487" mass="56557">MTNTKINASNASTSKRDVRSAQAVDDRNQIQKLTQLCESKTKQLKSIGLDNNYMRLAFDSLSVVIQHLIEQYEPFETPKIKKALNTAHTRCEQLRENLDTKDVELNDMKLIFEEQINQLMKEREKNFCDLNEAKVTHEFHIKRLKEMHCLDTKKLEDKYNNELMKSQQNCDQLMAQMEEKTSELTQTRQTKEALESRLKQMEQNIMNDKDKKFKYLTEKSKQLDLEVESLKVVMEMKNEKIHTLERKMIETQEKMNELPFAKENVRSLQQQVETLQITLDRKIHQYNQLTREHQDLQCLYEKEMREKRRLSMKNEELAFHLSESFSETSTALNNCSQLDVNHLRFKSPAINIDETPIKPNRSISINNSYSNRKSHSRVNRSKSMATTTTTTTSLVDGRGTPMANSLTSTVTDNENHFLSNSTIDEVYNKRTNFVDFNAMPPPTKQSLMTRFDACAIPGMSVPSDETPPQCILDSGFEEIQGLNSLSK</sequence>
<feature type="compositionally biased region" description="Low complexity" evidence="3">
    <location>
        <begin position="361"/>
        <end position="371"/>
    </location>
</feature>
<organism evidence="4">
    <name type="scientific">Oppiella nova</name>
    <dbReference type="NCBI Taxonomy" id="334625"/>
    <lineage>
        <taxon>Eukaryota</taxon>
        <taxon>Metazoa</taxon>
        <taxon>Ecdysozoa</taxon>
        <taxon>Arthropoda</taxon>
        <taxon>Chelicerata</taxon>
        <taxon>Arachnida</taxon>
        <taxon>Acari</taxon>
        <taxon>Acariformes</taxon>
        <taxon>Sarcoptiformes</taxon>
        <taxon>Oribatida</taxon>
        <taxon>Brachypylina</taxon>
        <taxon>Oppioidea</taxon>
        <taxon>Oppiidae</taxon>
        <taxon>Oppiella</taxon>
    </lineage>
</organism>
<name>A0A7R9LBN4_9ACAR</name>
<dbReference type="GO" id="GO:0005634">
    <property type="term" value="C:nucleus"/>
    <property type="evidence" value="ECO:0007669"/>
    <property type="project" value="TreeGrafter"/>
</dbReference>
<evidence type="ECO:0000313" key="4">
    <source>
        <dbReference type="EMBL" id="CAD7638701.1"/>
    </source>
</evidence>
<keyword evidence="1 2" id="KW-0175">Coiled coil</keyword>
<gene>
    <name evidence="4" type="ORF">ONB1V03_LOCUS1547</name>
</gene>
<dbReference type="AlphaFoldDB" id="A0A7R9LBN4"/>
<dbReference type="InterPro" id="IPR051293">
    <property type="entry name" value="MTUS1/CCDC69"/>
</dbReference>
<feature type="compositionally biased region" description="Basic and acidic residues" evidence="3">
    <location>
        <begin position="14"/>
        <end position="24"/>
    </location>
</feature>
<accession>A0A7R9LBN4</accession>
<evidence type="ECO:0000256" key="3">
    <source>
        <dbReference type="SAM" id="MobiDB-lite"/>
    </source>
</evidence>